<name>A0A5A7R8C6_STRAF</name>
<feature type="chain" id="PRO_5023107546" evidence="1">
    <location>
        <begin position="19"/>
        <end position="142"/>
    </location>
</feature>
<accession>A0A5A7R8C6</accession>
<organism evidence="2 3">
    <name type="scientific">Striga asiatica</name>
    <name type="common">Asiatic witchweed</name>
    <name type="synonym">Buchnera asiatica</name>
    <dbReference type="NCBI Taxonomy" id="4170"/>
    <lineage>
        <taxon>Eukaryota</taxon>
        <taxon>Viridiplantae</taxon>
        <taxon>Streptophyta</taxon>
        <taxon>Embryophyta</taxon>
        <taxon>Tracheophyta</taxon>
        <taxon>Spermatophyta</taxon>
        <taxon>Magnoliopsida</taxon>
        <taxon>eudicotyledons</taxon>
        <taxon>Gunneridae</taxon>
        <taxon>Pentapetalae</taxon>
        <taxon>asterids</taxon>
        <taxon>lamiids</taxon>
        <taxon>Lamiales</taxon>
        <taxon>Orobanchaceae</taxon>
        <taxon>Buchnereae</taxon>
        <taxon>Striga</taxon>
    </lineage>
</organism>
<feature type="signal peptide" evidence="1">
    <location>
        <begin position="1"/>
        <end position="18"/>
    </location>
</feature>
<gene>
    <name evidence="2" type="ORF">STAS_31516</name>
</gene>
<evidence type="ECO:0000313" key="3">
    <source>
        <dbReference type="Proteomes" id="UP000325081"/>
    </source>
</evidence>
<dbReference type="EMBL" id="BKCP01010848">
    <property type="protein sequence ID" value="GER53955.1"/>
    <property type="molecule type" value="Genomic_DNA"/>
</dbReference>
<reference evidence="3" key="1">
    <citation type="journal article" date="2019" name="Curr. Biol.">
        <title>Genome Sequence of Striga asiatica Provides Insight into the Evolution of Plant Parasitism.</title>
        <authorList>
            <person name="Yoshida S."/>
            <person name="Kim S."/>
            <person name="Wafula E.K."/>
            <person name="Tanskanen J."/>
            <person name="Kim Y.M."/>
            <person name="Honaas L."/>
            <person name="Yang Z."/>
            <person name="Spallek T."/>
            <person name="Conn C.E."/>
            <person name="Ichihashi Y."/>
            <person name="Cheong K."/>
            <person name="Cui S."/>
            <person name="Der J.P."/>
            <person name="Gundlach H."/>
            <person name="Jiao Y."/>
            <person name="Hori C."/>
            <person name="Ishida J.K."/>
            <person name="Kasahara H."/>
            <person name="Kiba T."/>
            <person name="Kim M.S."/>
            <person name="Koo N."/>
            <person name="Laohavisit A."/>
            <person name="Lee Y.H."/>
            <person name="Lumba S."/>
            <person name="McCourt P."/>
            <person name="Mortimer J.C."/>
            <person name="Mutuku J.M."/>
            <person name="Nomura T."/>
            <person name="Sasaki-Sekimoto Y."/>
            <person name="Seto Y."/>
            <person name="Wang Y."/>
            <person name="Wakatake T."/>
            <person name="Sakakibara H."/>
            <person name="Demura T."/>
            <person name="Yamaguchi S."/>
            <person name="Yoneyama K."/>
            <person name="Manabe R.I."/>
            <person name="Nelson D.C."/>
            <person name="Schulman A.H."/>
            <person name="Timko M.P."/>
            <person name="dePamphilis C.W."/>
            <person name="Choi D."/>
            <person name="Shirasu K."/>
        </authorList>
    </citation>
    <scope>NUCLEOTIDE SEQUENCE [LARGE SCALE GENOMIC DNA]</scope>
    <source>
        <strain evidence="3">cv. UVA1</strain>
    </source>
</reference>
<comment type="caution">
    <text evidence="2">The sequence shown here is derived from an EMBL/GenBank/DDBJ whole genome shotgun (WGS) entry which is preliminary data.</text>
</comment>
<keyword evidence="3" id="KW-1185">Reference proteome</keyword>
<protein>
    <submittedName>
        <fullName evidence="2">Peptidase T</fullName>
    </submittedName>
</protein>
<dbReference type="OrthoDB" id="16464at2759"/>
<keyword evidence="1" id="KW-0732">Signal</keyword>
<evidence type="ECO:0000313" key="2">
    <source>
        <dbReference type="EMBL" id="GER53955.1"/>
    </source>
</evidence>
<proteinExistence type="predicted"/>
<dbReference type="Proteomes" id="UP000325081">
    <property type="component" value="Unassembled WGS sequence"/>
</dbReference>
<sequence>MIAYNSILVSLAVHLIGADVDEAADLAGDLAGLEKHVGPVDVVFGELEAVAERVVDMGLSGEVHDGIDAFGDEEIVDEVGTSDIALDKLEVRAVIELVEDHDFVVRMVPDETVGHMGGNESGSSCNEDVLGRECIRHFVPIF</sequence>
<evidence type="ECO:0000256" key="1">
    <source>
        <dbReference type="SAM" id="SignalP"/>
    </source>
</evidence>
<dbReference type="AlphaFoldDB" id="A0A5A7R8C6"/>